<gene>
    <name evidence="3" type="ORF">R1sor_007917</name>
</gene>
<keyword evidence="4" id="KW-1185">Reference proteome</keyword>
<dbReference type="AlphaFoldDB" id="A0ABD3HU15"/>
<dbReference type="Pfam" id="PF03184">
    <property type="entry name" value="DDE_1"/>
    <property type="match status" value="1"/>
</dbReference>
<name>A0ABD3HU15_9MARC</name>
<comment type="caution">
    <text evidence="3">The sequence shown here is derived from an EMBL/GenBank/DDBJ whole genome shotgun (WGS) entry which is preliminary data.</text>
</comment>
<reference evidence="3 4" key="1">
    <citation type="submission" date="2024-09" db="EMBL/GenBank/DDBJ databases">
        <title>Chromosome-scale assembly of Riccia sorocarpa.</title>
        <authorList>
            <person name="Paukszto L."/>
        </authorList>
    </citation>
    <scope>NUCLEOTIDE SEQUENCE [LARGE SCALE GENOMIC DNA]</scope>
    <source>
        <strain evidence="3">LP-2024</strain>
        <tissue evidence="3">Aerial parts of the thallus</tissue>
    </source>
</reference>
<dbReference type="InterPro" id="IPR050863">
    <property type="entry name" value="CenT-Element_Derived"/>
</dbReference>
<dbReference type="PANTHER" id="PTHR19303">
    <property type="entry name" value="TRANSPOSON"/>
    <property type="match status" value="1"/>
</dbReference>
<dbReference type="PANTHER" id="PTHR19303:SF73">
    <property type="entry name" value="PROTEIN PDC2"/>
    <property type="match status" value="1"/>
</dbReference>
<evidence type="ECO:0000259" key="2">
    <source>
        <dbReference type="Pfam" id="PF03184"/>
    </source>
</evidence>
<evidence type="ECO:0000313" key="4">
    <source>
        <dbReference type="Proteomes" id="UP001633002"/>
    </source>
</evidence>
<feature type="compositionally biased region" description="Acidic residues" evidence="1">
    <location>
        <begin position="253"/>
        <end position="269"/>
    </location>
</feature>
<sequence length="269" mass="30553">MTGTCKLPPFVIYKYLKPRPFTRRSVSVPENLGISWSANSKAWMTIKLFEQFLLDFEKRVKEAGRKEVLLLVDNFTGHKIVSIQDHIKIIRIEFLPPNVTAVYQPMDAGIIRAFKSHYRKRLIHLKLERLQIGQAAEVDVYDAVVMLEKAWRVDMTAKTVKRCWIHSKLVDAEDILPDFNSAGELPDLNVGIYSDGVRELCAAIFQLEEATADSGIVPNMTATEYIEFENVHEIEDPLSIEELAEFQALGDTEATEEADPDPDEDGDLE</sequence>
<evidence type="ECO:0000313" key="3">
    <source>
        <dbReference type="EMBL" id="KAL3694266.1"/>
    </source>
</evidence>
<dbReference type="EMBL" id="JBJQOH010000003">
    <property type="protein sequence ID" value="KAL3694266.1"/>
    <property type="molecule type" value="Genomic_DNA"/>
</dbReference>
<dbReference type="InterPro" id="IPR004875">
    <property type="entry name" value="DDE_SF_endonuclease_dom"/>
</dbReference>
<feature type="region of interest" description="Disordered" evidence="1">
    <location>
        <begin position="246"/>
        <end position="269"/>
    </location>
</feature>
<protein>
    <recommendedName>
        <fullName evidence="2">DDE-1 domain-containing protein</fullName>
    </recommendedName>
</protein>
<feature type="domain" description="DDE-1" evidence="2">
    <location>
        <begin position="2"/>
        <end position="164"/>
    </location>
</feature>
<evidence type="ECO:0000256" key="1">
    <source>
        <dbReference type="SAM" id="MobiDB-lite"/>
    </source>
</evidence>
<organism evidence="3 4">
    <name type="scientific">Riccia sorocarpa</name>
    <dbReference type="NCBI Taxonomy" id="122646"/>
    <lineage>
        <taxon>Eukaryota</taxon>
        <taxon>Viridiplantae</taxon>
        <taxon>Streptophyta</taxon>
        <taxon>Embryophyta</taxon>
        <taxon>Marchantiophyta</taxon>
        <taxon>Marchantiopsida</taxon>
        <taxon>Marchantiidae</taxon>
        <taxon>Marchantiales</taxon>
        <taxon>Ricciaceae</taxon>
        <taxon>Riccia</taxon>
    </lineage>
</organism>
<accession>A0ABD3HU15</accession>
<proteinExistence type="predicted"/>
<dbReference type="Proteomes" id="UP001633002">
    <property type="component" value="Unassembled WGS sequence"/>
</dbReference>